<feature type="transmembrane region" description="Helical" evidence="10">
    <location>
        <begin position="466"/>
        <end position="493"/>
    </location>
</feature>
<evidence type="ECO:0000256" key="5">
    <source>
        <dbReference type="ARBA" id="ARBA00022692"/>
    </source>
</evidence>
<keyword evidence="3" id="KW-0813">Transport</keyword>
<evidence type="ECO:0000256" key="4">
    <source>
        <dbReference type="ARBA" id="ARBA00022628"/>
    </source>
</evidence>
<feature type="transmembrane region" description="Helical" evidence="10">
    <location>
        <begin position="40"/>
        <end position="68"/>
    </location>
</feature>
<feature type="transmembrane region" description="Helical" evidence="10">
    <location>
        <begin position="393"/>
        <end position="416"/>
    </location>
</feature>
<keyword evidence="7 10" id="KW-0472">Membrane</keyword>
<accession>A0A6G1SN97</accession>
<comment type="similarity">
    <text evidence="2">Belongs to the LIMR family. LMBRD1 subfamily.</text>
</comment>
<dbReference type="InterPro" id="IPR006876">
    <property type="entry name" value="LMBR1-like_membr_prot"/>
</dbReference>
<gene>
    <name evidence="11" type="primary">lmbrd1</name>
    <name evidence="11" type="ORF">g.9031</name>
</gene>
<sequence>MISLAIINLGLVGLTCLFMIVYMMKFVFKYKSEYESNPLCTCTVLFCLLITLLMAFLLPIDIFLVSFIKEPDGTLKQWATNQTLTMIEEGVYGTYYTLYTIMSIMIFVVLPFLHFFNEESESNARDRFYKALKITLGFLIPALILVGIGALKNYNMDSNPIFDKALSIKGITKFQGSILMVLTVIYLMGFINVSFYTASGLFSWPIGLLLGTSSISKRSDTVNDQSDLFRVRINNLRERARVGQLTAREQEQLERAEDDLRRLDQEGTVLSGYSSSWSYKLRYIIRPVQMVTGLIFGCLSILLVVTLIIVNIDRLLHSGGPRQGYILLKLQIFNPLEYVLMKAQDLIFVGPLPLLLITSFLIVATVSGMRNLGLWFLFARLHRIKVGRVPPQALLYSCMTVMLAAAAFNLTLYSLAPQFVTFGNQNYKSSGANNTTVVKPCSLSEYDQSCILTRSSVLLMQIMSSLWIFGTIFYWWGWVFVVVSTVSFIAYLYRGKRQAAHDVVRDEDEDFED</sequence>
<dbReference type="InterPro" id="IPR050854">
    <property type="entry name" value="LMBD1_LysCbl_Transport"/>
</dbReference>
<dbReference type="PANTHER" id="PTHR16130:SF2">
    <property type="entry name" value="LYSOSOMAL COBALAMIN TRANSPORT ESCORT PROTEIN LMBD1"/>
    <property type="match status" value="1"/>
</dbReference>
<dbReference type="EMBL" id="GGYP01006910">
    <property type="protein sequence ID" value="MDE51681.1"/>
    <property type="molecule type" value="Transcribed_RNA"/>
</dbReference>
<feature type="transmembrane region" description="Helical" evidence="10">
    <location>
        <begin position="346"/>
        <end position="372"/>
    </location>
</feature>
<evidence type="ECO:0000256" key="7">
    <source>
        <dbReference type="ARBA" id="ARBA00023136"/>
    </source>
</evidence>
<keyword evidence="4" id="KW-0846">Cobalamin</keyword>
<feature type="transmembrane region" description="Helical" evidence="10">
    <location>
        <begin position="184"/>
        <end position="210"/>
    </location>
</feature>
<keyword evidence="5 10" id="KW-0812">Transmembrane</keyword>
<evidence type="ECO:0000256" key="3">
    <source>
        <dbReference type="ARBA" id="ARBA00022448"/>
    </source>
</evidence>
<evidence type="ECO:0000313" key="11">
    <source>
        <dbReference type="EMBL" id="MDE51681.1"/>
    </source>
</evidence>
<keyword evidence="8" id="KW-0458">Lysosome</keyword>
<feature type="transmembrane region" description="Helical" evidence="10">
    <location>
        <begin position="6"/>
        <end position="28"/>
    </location>
</feature>
<evidence type="ECO:0000256" key="10">
    <source>
        <dbReference type="SAM" id="Phobius"/>
    </source>
</evidence>
<dbReference type="AlphaFoldDB" id="A0A6G1SN97"/>
<keyword evidence="6 10" id="KW-1133">Transmembrane helix</keyword>
<evidence type="ECO:0000256" key="1">
    <source>
        <dbReference type="ARBA" id="ARBA00004155"/>
    </source>
</evidence>
<dbReference type="GO" id="GO:0031419">
    <property type="term" value="F:cobalamin binding"/>
    <property type="evidence" value="ECO:0007669"/>
    <property type="project" value="UniProtKB-KW"/>
</dbReference>
<dbReference type="Pfam" id="PF04791">
    <property type="entry name" value="LMBR1"/>
    <property type="match status" value="1"/>
</dbReference>
<comment type="subcellular location">
    <subcellularLocation>
        <location evidence="1">Lysosome membrane</location>
        <topology evidence="1">Multi-pass membrane protein</topology>
    </subcellularLocation>
</comment>
<feature type="transmembrane region" description="Helical" evidence="10">
    <location>
        <begin position="96"/>
        <end position="116"/>
    </location>
</feature>
<evidence type="ECO:0000256" key="8">
    <source>
        <dbReference type="ARBA" id="ARBA00023228"/>
    </source>
</evidence>
<keyword evidence="9" id="KW-0170">Cobalt</keyword>
<organism evidence="11">
    <name type="scientific">Aceria tosichella</name>
    <name type="common">wheat curl mite</name>
    <dbReference type="NCBI Taxonomy" id="561515"/>
    <lineage>
        <taxon>Eukaryota</taxon>
        <taxon>Metazoa</taxon>
        <taxon>Ecdysozoa</taxon>
        <taxon>Arthropoda</taxon>
        <taxon>Chelicerata</taxon>
        <taxon>Arachnida</taxon>
        <taxon>Acari</taxon>
        <taxon>Acariformes</taxon>
        <taxon>Trombidiformes</taxon>
        <taxon>Prostigmata</taxon>
        <taxon>Eupodina</taxon>
        <taxon>Eriophyoidea</taxon>
        <taxon>Eriophyidae</taxon>
        <taxon>Eriophyinae</taxon>
        <taxon>Aceriini</taxon>
        <taxon>Aceria</taxon>
    </lineage>
</organism>
<dbReference type="GO" id="GO:0005765">
    <property type="term" value="C:lysosomal membrane"/>
    <property type="evidence" value="ECO:0007669"/>
    <property type="project" value="UniProtKB-SubCell"/>
</dbReference>
<evidence type="ECO:0000256" key="9">
    <source>
        <dbReference type="ARBA" id="ARBA00023285"/>
    </source>
</evidence>
<dbReference type="GO" id="GO:0072665">
    <property type="term" value="P:protein localization to vacuole"/>
    <property type="evidence" value="ECO:0007669"/>
    <property type="project" value="TreeGrafter"/>
</dbReference>
<protein>
    <submittedName>
        <fullName evidence="11">Putative lysosomal cobalamin transporter</fullName>
    </submittedName>
</protein>
<feature type="transmembrane region" description="Helical" evidence="10">
    <location>
        <begin position="290"/>
        <end position="312"/>
    </location>
</feature>
<proteinExistence type="inferred from homology"/>
<evidence type="ECO:0000256" key="6">
    <source>
        <dbReference type="ARBA" id="ARBA00022989"/>
    </source>
</evidence>
<reference evidence="11" key="1">
    <citation type="submission" date="2018-10" db="EMBL/GenBank/DDBJ databases">
        <title>Transcriptome assembly of Aceria tosichella (Wheat curl mite) Type 2.</title>
        <authorList>
            <person name="Scully E.D."/>
            <person name="Geib S.M."/>
            <person name="Palmer N.A."/>
            <person name="Gupta A.K."/>
            <person name="Sarath G."/>
            <person name="Tatineni S."/>
        </authorList>
    </citation>
    <scope>NUCLEOTIDE SEQUENCE</scope>
    <source>
        <strain evidence="11">LincolnNE</strain>
    </source>
</reference>
<name>A0A6G1SN97_9ACAR</name>
<dbReference type="PANTHER" id="PTHR16130">
    <property type="entry name" value="LYSOSOMAL COBALAMIN TRANSPORTER-RELATED"/>
    <property type="match status" value="1"/>
</dbReference>
<feature type="transmembrane region" description="Helical" evidence="10">
    <location>
        <begin position="128"/>
        <end position="151"/>
    </location>
</feature>
<evidence type="ECO:0000256" key="2">
    <source>
        <dbReference type="ARBA" id="ARBA00009901"/>
    </source>
</evidence>